<evidence type="ECO:0000256" key="2">
    <source>
        <dbReference type="ARBA" id="ARBA00022475"/>
    </source>
</evidence>
<keyword evidence="6 8" id="KW-0129">CBS domain</keyword>
<comment type="caution">
    <text evidence="13">The sequence shown here is derived from an EMBL/GenBank/DDBJ whole genome shotgun (WGS) entry which is preliminary data.</text>
</comment>
<evidence type="ECO:0000259" key="11">
    <source>
        <dbReference type="PROSITE" id="PS51371"/>
    </source>
</evidence>
<dbReference type="Pfam" id="PF00571">
    <property type="entry name" value="CBS"/>
    <property type="match status" value="2"/>
</dbReference>
<evidence type="ECO:0000256" key="8">
    <source>
        <dbReference type="PROSITE-ProRule" id="PRU00703"/>
    </source>
</evidence>
<dbReference type="GO" id="GO:0005886">
    <property type="term" value="C:plasma membrane"/>
    <property type="evidence" value="ECO:0007669"/>
    <property type="project" value="UniProtKB-SubCell"/>
</dbReference>
<evidence type="ECO:0000313" key="13">
    <source>
        <dbReference type="EMBL" id="GLC27890.1"/>
    </source>
</evidence>
<dbReference type="InterPro" id="IPR002550">
    <property type="entry name" value="CNNM"/>
</dbReference>
<dbReference type="SUPFAM" id="SSF56176">
    <property type="entry name" value="FAD-binding/transporter-associated domain-like"/>
    <property type="match status" value="1"/>
</dbReference>
<feature type="domain" description="CBS" evidence="11">
    <location>
        <begin position="230"/>
        <end position="289"/>
    </location>
</feature>
<accession>A0AA37Q7B5</accession>
<dbReference type="Proteomes" id="UP001161325">
    <property type="component" value="Unassembled WGS sequence"/>
</dbReference>
<reference evidence="13" key="1">
    <citation type="submission" date="2022-08" db="EMBL/GenBank/DDBJ databases">
        <title>Draft genome sequencing of Roseisolibacter agri AW1220.</title>
        <authorList>
            <person name="Tobiishi Y."/>
            <person name="Tonouchi A."/>
        </authorList>
    </citation>
    <scope>NUCLEOTIDE SEQUENCE</scope>
    <source>
        <strain evidence="13">AW1220</strain>
    </source>
</reference>
<organism evidence="13 14">
    <name type="scientific">Roseisolibacter agri</name>
    <dbReference type="NCBI Taxonomy" id="2014610"/>
    <lineage>
        <taxon>Bacteria</taxon>
        <taxon>Pseudomonadati</taxon>
        <taxon>Gemmatimonadota</taxon>
        <taxon>Gemmatimonadia</taxon>
        <taxon>Gemmatimonadales</taxon>
        <taxon>Gemmatimonadaceae</taxon>
        <taxon>Roseisolibacter</taxon>
    </lineage>
</organism>
<dbReference type="Gene3D" id="3.10.580.10">
    <property type="entry name" value="CBS-domain"/>
    <property type="match status" value="1"/>
</dbReference>
<feature type="transmembrane region" description="Helical" evidence="10">
    <location>
        <begin position="107"/>
        <end position="128"/>
    </location>
</feature>
<dbReference type="InterPro" id="IPR046342">
    <property type="entry name" value="CBS_dom_sf"/>
</dbReference>
<dbReference type="SUPFAM" id="SSF54631">
    <property type="entry name" value="CBS-domain pair"/>
    <property type="match status" value="1"/>
</dbReference>
<evidence type="ECO:0000256" key="5">
    <source>
        <dbReference type="ARBA" id="ARBA00022989"/>
    </source>
</evidence>
<dbReference type="GO" id="GO:0050660">
    <property type="term" value="F:flavin adenine dinucleotide binding"/>
    <property type="evidence" value="ECO:0007669"/>
    <property type="project" value="InterPro"/>
</dbReference>
<protein>
    <submittedName>
        <fullName evidence="13">Membrane protein</fullName>
    </submittedName>
</protein>
<keyword evidence="4" id="KW-0677">Repeat</keyword>
<dbReference type="InterPro" id="IPR044751">
    <property type="entry name" value="Ion_transp-like_CBS"/>
</dbReference>
<dbReference type="InterPro" id="IPR000644">
    <property type="entry name" value="CBS_dom"/>
</dbReference>
<dbReference type="PROSITE" id="PS51371">
    <property type="entry name" value="CBS"/>
    <property type="match status" value="2"/>
</dbReference>
<evidence type="ECO:0000256" key="10">
    <source>
        <dbReference type="SAM" id="Phobius"/>
    </source>
</evidence>
<dbReference type="FunFam" id="3.10.580.10:FF:000002">
    <property type="entry name" value="Magnesium/cobalt efflux protein CorC"/>
    <property type="match status" value="1"/>
</dbReference>
<evidence type="ECO:0000256" key="6">
    <source>
        <dbReference type="ARBA" id="ARBA00023122"/>
    </source>
</evidence>
<evidence type="ECO:0000256" key="9">
    <source>
        <dbReference type="PROSITE-ProRule" id="PRU01193"/>
    </source>
</evidence>
<evidence type="ECO:0000259" key="12">
    <source>
        <dbReference type="PROSITE" id="PS51846"/>
    </source>
</evidence>
<evidence type="ECO:0000256" key="1">
    <source>
        <dbReference type="ARBA" id="ARBA00004651"/>
    </source>
</evidence>
<feature type="domain" description="CBS" evidence="11">
    <location>
        <begin position="294"/>
        <end position="351"/>
    </location>
</feature>
<dbReference type="CDD" id="cd04590">
    <property type="entry name" value="CBS_pair_CorC_HlyC_assoc"/>
    <property type="match status" value="1"/>
</dbReference>
<evidence type="ECO:0000256" key="4">
    <source>
        <dbReference type="ARBA" id="ARBA00022737"/>
    </source>
</evidence>
<dbReference type="PANTHER" id="PTHR43099">
    <property type="entry name" value="UPF0053 PROTEIN YRKA"/>
    <property type="match status" value="1"/>
</dbReference>
<feature type="transmembrane region" description="Helical" evidence="10">
    <location>
        <begin position="6"/>
        <end position="29"/>
    </location>
</feature>
<dbReference type="PANTHER" id="PTHR43099:SF5">
    <property type="entry name" value="HLYC_CORC FAMILY TRANSPORTER"/>
    <property type="match status" value="1"/>
</dbReference>
<sequence length="449" mass="48235">MGGIGLRLGAVLVLVLLNGFFVAAEFALVAARRSKIDQMAAEGDGKARVVQGAQEHLDRYISGTQLGITLASLALGWIGEPALASLIDRGLGALGIVDHAAPGVSAAAHSGAAIAVAFAIITFLHIVLGELAPKSLALAAPEGVSRHIATPLILFSRLMKPFIAVLNGAGNAVLKPFGIRPVGEGEHVHSPEELRLLVMQARAHGTLDESDSAMLAGVFDFHEKKAYDVMRPRTEVVALDVDATEDEVWAVLRSERYSRYPVYRDTLDDVIGVFLAKDLWLRADDEAPFRLEDYLREPAYVPSTRAAERVLDDLRRTRAHLAVVLDEYGGTAGIVTMEDLIEEVIGDINDEYDQREREAVEMDGVLELAGSMSLVDVRSDYHLPIPDGDWTTLGGYTFSAIGRLPRVGDRAPFPGGELEVVAMDGRRVAAVRVHRAGAAAARTDGAARA</sequence>
<dbReference type="Gene3D" id="3.30.465.10">
    <property type="match status" value="1"/>
</dbReference>
<comment type="subcellular location">
    <subcellularLocation>
        <location evidence="1">Cell membrane</location>
        <topology evidence="1">Multi-pass membrane protein</topology>
    </subcellularLocation>
</comment>
<keyword evidence="2" id="KW-1003">Cell membrane</keyword>
<gene>
    <name evidence="13" type="ORF">rosag_44030</name>
</gene>
<name>A0AA37Q7B5_9BACT</name>
<dbReference type="Pfam" id="PF01595">
    <property type="entry name" value="CNNM"/>
    <property type="match status" value="1"/>
</dbReference>
<dbReference type="AlphaFoldDB" id="A0AA37Q7B5"/>
<keyword evidence="14" id="KW-1185">Reference proteome</keyword>
<dbReference type="InterPro" id="IPR005170">
    <property type="entry name" value="Transptr-assoc_dom"/>
</dbReference>
<evidence type="ECO:0000256" key="7">
    <source>
        <dbReference type="ARBA" id="ARBA00023136"/>
    </source>
</evidence>
<evidence type="ECO:0000256" key="3">
    <source>
        <dbReference type="ARBA" id="ARBA00022692"/>
    </source>
</evidence>
<dbReference type="SMART" id="SM01091">
    <property type="entry name" value="CorC_HlyC"/>
    <property type="match status" value="1"/>
</dbReference>
<dbReference type="InterPro" id="IPR016169">
    <property type="entry name" value="FAD-bd_PCMH_sub2"/>
</dbReference>
<keyword evidence="5 9" id="KW-1133">Transmembrane helix</keyword>
<evidence type="ECO:0000313" key="14">
    <source>
        <dbReference type="Proteomes" id="UP001161325"/>
    </source>
</evidence>
<dbReference type="InterPro" id="IPR051676">
    <property type="entry name" value="UPF0053_domain"/>
</dbReference>
<proteinExistence type="predicted"/>
<keyword evidence="7 9" id="KW-0472">Membrane</keyword>
<dbReference type="Pfam" id="PF03471">
    <property type="entry name" value="CorC_HlyC"/>
    <property type="match status" value="1"/>
</dbReference>
<dbReference type="InterPro" id="IPR036318">
    <property type="entry name" value="FAD-bd_PCMH-like_sf"/>
</dbReference>
<dbReference type="PROSITE" id="PS51846">
    <property type="entry name" value="CNNM"/>
    <property type="match status" value="1"/>
</dbReference>
<keyword evidence="3 9" id="KW-0812">Transmembrane</keyword>
<feature type="domain" description="CNNM transmembrane" evidence="12">
    <location>
        <begin position="1"/>
        <end position="211"/>
    </location>
</feature>
<dbReference type="EMBL" id="BRXS01000007">
    <property type="protein sequence ID" value="GLC27890.1"/>
    <property type="molecule type" value="Genomic_DNA"/>
</dbReference>